<feature type="compositionally biased region" description="Basic and acidic residues" evidence="1">
    <location>
        <begin position="82"/>
        <end position="96"/>
    </location>
</feature>
<reference evidence="2" key="2">
    <citation type="submission" date="2025-09" db="UniProtKB">
        <authorList>
            <consortium name="Ensembl"/>
        </authorList>
    </citation>
    <scope>IDENTIFICATION</scope>
</reference>
<accession>A0A8C9FJ91</accession>
<dbReference type="Proteomes" id="UP000694428">
    <property type="component" value="Unplaced"/>
</dbReference>
<reference evidence="2" key="1">
    <citation type="submission" date="2025-08" db="UniProtKB">
        <authorList>
            <consortium name="Ensembl"/>
        </authorList>
    </citation>
    <scope>IDENTIFICATION</scope>
</reference>
<proteinExistence type="predicted"/>
<organism evidence="2 3">
    <name type="scientific">Pavo cristatus</name>
    <name type="common">Indian peafowl</name>
    <name type="synonym">Blue peafowl</name>
    <dbReference type="NCBI Taxonomy" id="9049"/>
    <lineage>
        <taxon>Eukaryota</taxon>
        <taxon>Metazoa</taxon>
        <taxon>Chordata</taxon>
        <taxon>Craniata</taxon>
        <taxon>Vertebrata</taxon>
        <taxon>Euteleostomi</taxon>
        <taxon>Archelosauria</taxon>
        <taxon>Archosauria</taxon>
        <taxon>Dinosauria</taxon>
        <taxon>Saurischia</taxon>
        <taxon>Theropoda</taxon>
        <taxon>Coelurosauria</taxon>
        <taxon>Aves</taxon>
        <taxon>Neognathae</taxon>
        <taxon>Galloanserae</taxon>
        <taxon>Galliformes</taxon>
        <taxon>Phasianidae</taxon>
        <taxon>Phasianinae</taxon>
        <taxon>Pavo</taxon>
    </lineage>
</organism>
<evidence type="ECO:0000256" key="1">
    <source>
        <dbReference type="SAM" id="MobiDB-lite"/>
    </source>
</evidence>
<evidence type="ECO:0000313" key="2">
    <source>
        <dbReference type="Ensembl" id="ENSPSTP00000015492.1"/>
    </source>
</evidence>
<protein>
    <submittedName>
        <fullName evidence="2">Uncharacterized protein</fullName>
    </submittedName>
</protein>
<feature type="region of interest" description="Disordered" evidence="1">
    <location>
        <begin position="1"/>
        <end position="96"/>
    </location>
</feature>
<feature type="compositionally biased region" description="Basic and acidic residues" evidence="1">
    <location>
        <begin position="133"/>
        <end position="153"/>
    </location>
</feature>
<feature type="region of interest" description="Disordered" evidence="1">
    <location>
        <begin position="110"/>
        <end position="170"/>
    </location>
</feature>
<feature type="compositionally biased region" description="Low complexity" evidence="1">
    <location>
        <begin position="280"/>
        <end position="293"/>
    </location>
</feature>
<feature type="compositionally biased region" description="Basic and acidic residues" evidence="1">
    <location>
        <begin position="54"/>
        <end position="75"/>
    </location>
</feature>
<dbReference type="Ensembl" id="ENSPSTT00000016247.1">
    <property type="protein sequence ID" value="ENSPSTP00000015492.1"/>
    <property type="gene ID" value="ENSPSTG00000010985.1"/>
</dbReference>
<dbReference type="AlphaFoldDB" id="A0A8C9FJ91"/>
<name>A0A8C9FJ91_PAVCR</name>
<evidence type="ECO:0000313" key="3">
    <source>
        <dbReference type="Proteomes" id="UP000694428"/>
    </source>
</evidence>
<keyword evidence="3" id="KW-1185">Reference proteome</keyword>
<feature type="region of interest" description="Disordered" evidence="1">
    <location>
        <begin position="262"/>
        <end position="300"/>
    </location>
</feature>
<sequence>MQPHTAAVPHLPPHTAPKQPCAAPPDPPTAPTASTRCSHCPTQPPPTPLQPNQKDIDKAELKSQKAAEALRRAVDKYNTARNDFEQRMEEREKRRLEQLERKKELQRLLEEEDSKLKGKSPKQATPGKVTRAQIEESIRKDQQQKENADTGRWEHRRAPRAVGTQEGGEVLGKEEPQAALLCLPSLHVGGKETSCLLEVGKQSCKVGTGSSQGCGLRLSFLSVLWKGLLRMLQPGFGLNSASFFPFPVQWRRRRLTWRSPWRRTSTDGSWRRGQWRPGRSRMPLPSSALPMMPTDIPSAG</sequence>